<keyword evidence="2" id="KW-0378">Hydrolase</keyword>
<sequence length="348" mass="35741">MPGWRVPGAYLRIVGIMALPSAHPSPPPGAAPPLDQPQAGPTPAAALPLAPPHAGAGLAPARARPGPVSGQVFPSEPRGLGGRRRTYALVATDLDGTLLRAGDQVSARTRAALELARGAGARHIVVTGRPVPGVRGLLARLGYDGIAVCGQGAQVYDAAGGRMLSALTLDRETAATALGKIEAETGALFAAVDQDGTDGHTLIEPGYRMAHPTLPARPVPHRDSLWERPIAKVLIRHPELTDDELAAAARSVVDGLATVTMAGPGTVELQPLGVTKATGLARAAAQLGLGPADTLAFGDMPNDVPMLRWAAHGVAMANSHAELLAVADEITVSNEEDGVARVLERLYG</sequence>
<dbReference type="InterPro" id="IPR023214">
    <property type="entry name" value="HAD_sf"/>
</dbReference>
<gene>
    <name evidence="2" type="primary">yidA_3</name>
    <name evidence="2" type="ORF">NCTC7807_05203</name>
</gene>
<dbReference type="Proteomes" id="UP000254150">
    <property type="component" value="Unassembled WGS sequence"/>
</dbReference>
<dbReference type="GO" id="GO:0005829">
    <property type="term" value="C:cytosol"/>
    <property type="evidence" value="ECO:0007669"/>
    <property type="project" value="TreeGrafter"/>
</dbReference>
<dbReference type="GO" id="GO:0000287">
    <property type="term" value="F:magnesium ion binding"/>
    <property type="evidence" value="ECO:0007669"/>
    <property type="project" value="TreeGrafter"/>
</dbReference>
<evidence type="ECO:0000313" key="2">
    <source>
        <dbReference type="EMBL" id="SUP62044.1"/>
    </source>
</evidence>
<dbReference type="InterPro" id="IPR036412">
    <property type="entry name" value="HAD-like_sf"/>
</dbReference>
<dbReference type="NCBIfam" id="TIGR00099">
    <property type="entry name" value="Cof-subfamily"/>
    <property type="match status" value="1"/>
</dbReference>
<organism evidence="2 3">
    <name type="scientific">Streptomyces griseus</name>
    <dbReference type="NCBI Taxonomy" id="1911"/>
    <lineage>
        <taxon>Bacteria</taxon>
        <taxon>Bacillati</taxon>
        <taxon>Actinomycetota</taxon>
        <taxon>Actinomycetes</taxon>
        <taxon>Kitasatosporales</taxon>
        <taxon>Streptomycetaceae</taxon>
        <taxon>Streptomyces</taxon>
    </lineage>
</organism>
<feature type="region of interest" description="Disordered" evidence="1">
    <location>
        <begin position="24"/>
        <end position="80"/>
    </location>
</feature>
<dbReference type="GO" id="GO:0016791">
    <property type="term" value="F:phosphatase activity"/>
    <property type="evidence" value="ECO:0007669"/>
    <property type="project" value="TreeGrafter"/>
</dbReference>
<dbReference type="NCBIfam" id="TIGR01484">
    <property type="entry name" value="HAD-SF-IIB"/>
    <property type="match status" value="1"/>
</dbReference>
<dbReference type="PANTHER" id="PTHR10000:SF8">
    <property type="entry name" value="HAD SUPERFAMILY HYDROLASE-LIKE, TYPE 3"/>
    <property type="match status" value="1"/>
</dbReference>
<protein>
    <submittedName>
        <fullName evidence="2">Hydrolase</fullName>
        <ecNumber evidence="2">3.1.3.-</ecNumber>
    </submittedName>
</protein>
<name>A0A380PB07_STRGR</name>
<dbReference type="Pfam" id="PF08282">
    <property type="entry name" value="Hydrolase_3"/>
    <property type="match status" value="1"/>
</dbReference>
<feature type="compositionally biased region" description="Pro residues" evidence="1">
    <location>
        <begin position="24"/>
        <end position="35"/>
    </location>
</feature>
<accession>A0A380PB07</accession>
<feature type="compositionally biased region" description="Low complexity" evidence="1">
    <location>
        <begin position="36"/>
        <end position="67"/>
    </location>
</feature>
<dbReference type="AlphaFoldDB" id="A0A380PB07"/>
<proteinExistence type="predicted"/>
<dbReference type="InterPro" id="IPR000150">
    <property type="entry name" value="Cof"/>
</dbReference>
<dbReference type="SFLD" id="SFLDG01140">
    <property type="entry name" value="C2.B:_Phosphomannomutase_and_P"/>
    <property type="match status" value="1"/>
</dbReference>
<dbReference type="Gene3D" id="3.30.1240.10">
    <property type="match status" value="1"/>
</dbReference>
<dbReference type="EC" id="3.1.3.-" evidence="2"/>
<dbReference type="Gene3D" id="3.40.50.1000">
    <property type="entry name" value="HAD superfamily/HAD-like"/>
    <property type="match status" value="1"/>
</dbReference>
<dbReference type="SUPFAM" id="SSF56784">
    <property type="entry name" value="HAD-like"/>
    <property type="match status" value="1"/>
</dbReference>
<dbReference type="SFLD" id="SFLDS00003">
    <property type="entry name" value="Haloacid_Dehalogenase"/>
    <property type="match status" value="1"/>
</dbReference>
<reference evidence="2 3" key="1">
    <citation type="submission" date="2018-06" db="EMBL/GenBank/DDBJ databases">
        <authorList>
            <consortium name="Pathogen Informatics"/>
            <person name="Doyle S."/>
        </authorList>
    </citation>
    <scope>NUCLEOTIDE SEQUENCE [LARGE SCALE GENOMIC DNA]</scope>
    <source>
        <strain evidence="2 3">NCTC7807</strain>
    </source>
</reference>
<dbReference type="InterPro" id="IPR006379">
    <property type="entry name" value="HAD-SF_hydro_IIB"/>
</dbReference>
<evidence type="ECO:0000313" key="3">
    <source>
        <dbReference type="Proteomes" id="UP000254150"/>
    </source>
</evidence>
<evidence type="ECO:0000256" key="1">
    <source>
        <dbReference type="SAM" id="MobiDB-lite"/>
    </source>
</evidence>
<dbReference type="PANTHER" id="PTHR10000">
    <property type="entry name" value="PHOSPHOSERINE PHOSPHATASE"/>
    <property type="match status" value="1"/>
</dbReference>
<dbReference type="EMBL" id="UHID01000009">
    <property type="protein sequence ID" value="SUP62044.1"/>
    <property type="molecule type" value="Genomic_DNA"/>
</dbReference>